<feature type="compositionally biased region" description="Low complexity" evidence="1">
    <location>
        <begin position="500"/>
        <end position="511"/>
    </location>
</feature>
<gene>
    <name evidence="3" type="primary">20346411</name>
    <name evidence="2" type="ORF">GGTG_05953</name>
</gene>
<feature type="region of interest" description="Disordered" evidence="1">
    <location>
        <begin position="230"/>
        <end position="325"/>
    </location>
</feature>
<organism evidence="2">
    <name type="scientific">Gaeumannomyces tritici (strain R3-111a-1)</name>
    <name type="common">Wheat and barley take-all root rot fungus</name>
    <name type="synonym">Gaeumannomyces graminis var. tritici</name>
    <dbReference type="NCBI Taxonomy" id="644352"/>
    <lineage>
        <taxon>Eukaryota</taxon>
        <taxon>Fungi</taxon>
        <taxon>Dikarya</taxon>
        <taxon>Ascomycota</taxon>
        <taxon>Pezizomycotina</taxon>
        <taxon>Sordariomycetes</taxon>
        <taxon>Sordariomycetidae</taxon>
        <taxon>Magnaporthales</taxon>
        <taxon>Magnaporthaceae</taxon>
        <taxon>Gaeumannomyces</taxon>
    </lineage>
</organism>
<reference evidence="2" key="3">
    <citation type="submission" date="2010-09" db="EMBL/GenBank/DDBJ databases">
        <title>Annotation of Gaeumannomyces graminis var. tritici R3-111a-1.</title>
        <authorList>
            <consortium name="The Broad Institute Genome Sequencing Platform"/>
            <person name="Ma L.-J."/>
            <person name="Dead R."/>
            <person name="Young S.K."/>
            <person name="Zeng Q."/>
            <person name="Gargeya S."/>
            <person name="Fitzgerald M."/>
            <person name="Haas B."/>
            <person name="Abouelleil A."/>
            <person name="Alvarado L."/>
            <person name="Arachchi H.M."/>
            <person name="Berlin A."/>
            <person name="Brown A."/>
            <person name="Chapman S.B."/>
            <person name="Chen Z."/>
            <person name="Dunbar C."/>
            <person name="Freedman E."/>
            <person name="Gearin G."/>
            <person name="Gellesch M."/>
            <person name="Goldberg J."/>
            <person name="Griggs A."/>
            <person name="Gujja S."/>
            <person name="Heiman D."/>
            <person name="Howarth C."/>
            <person name="Larson L."/>
            <person name="Lui A."/>
            <person name="MacDonald P.J.P."/>
            <person name="Mehta T."/>
            <person name="Montmayeur A."/>
            <person name="Murphy C."/>
            <person name="Neiman D."/>
            <person name="Pearson M."/>
            <person name="Priest M."/>
            <person name="Roberts A."/>
            <person name="Saif S."/>
            <person name="Shea T."/>
            <person name="Shenoy N."/>
            <person name="Sisk P."/>
            <person name="Stolte C."/>
            <person name="Sykes S."/>
            <person name="Yandava C."/>
            <person name="Wortman J."/>
            <person name="Nusbaum C."/>
            <person name="Birren B."/>
        </authorList>
    </citation>
    <scope>NUCLEOTIDE SEQUENCE</scope>
    <source>
        <strain evidence="2">R3-111a-1</strain>
    </source>
</reference>
<dbReference type="AlphaFoldDB" id="J3NXE7"/>
<feature type="compositionally biased region" description="Low complexity" evidence="1">
    <location>
        <begin position="1"/>
        <end position="30"/>
    </location>
</feature>
<feature type="compositionally biased region" description="Low complexity" evidence="1">
    <location>
        <begin position="301"/>
        <end position="323"/>
    </location>
</feature>
<evidence type="ECO:0000313" key="4">
    <source>
        <dbReference type="Proteomes" id="UP000006039"/>
    </source>
</evidence>
<dbReference type="VEuPathDB" id="FungiDB:GGTG_05953"/>
<dbReference type="RefSeq" id="XP_009222029.1">
    <property type="nucleotide sequence ID" value="XM_009223765.1"/>
</dbReference>
<evidence type="ECO:0000256" key="1">
    <source>
        <dbReference type="SAM" id="MobiDB-lite"/>
    </source>
</evidence>
<dbReference type="Proteomes" id="UP000006039">
    <property type="component" value="Unassembled WGS sequence"/>
</dbReference>
<proteinExistence type="predicted"/>
<dbReference type="OrthoDB" id="5215430at2759"/>
<keyword evidence="4" id="KW-1185">Reference proteome</keyword>
<reference evidence="3" key="4">
    <citation type="journal article" date="2015" name="G3 (Bethesda)">
        <title>Genome sequences of three phytopathogenic species of the Magnaporthaceae family of fungi.</title>
        <authorList>
            <person name="Okagaki L.H."/>
            <person name="Nunes C.C."/>
            <person name="Sailsbery J."/>
            <person name="Clay B."/>
            <person name="Brown D."/>
            <person name="John T."/>
            <person name="Oh Y."/>
            <person name="Young N."/>
            <person name="Fitzgerald M."/>
            <person name="Haas B.J."/>
            <person name="Zeng Q."/>
            <person name="Young S."/>
            <person name="Adiconis X."/>
            <person name="Fan L."/>
            <person name="Levin J.Z."/>
            <person name="Mitchell T.K."/>
            <person name="Okubara P.A."/>
            <person name="Farman M.L."/>
            <person name="Kohn L.M."/>
            <person name="Birren B."/>
            <person name="Ma L.-J."/>
            <person name="Dean R.A."/>
        </authorList>
    </citation>
    <scope>NUCLEOTIDE SEQUENCE</scope>
    <source>
        <strain evidence="3">R3-111a-1</strain>
    </source>
</reference>
<feature type="region of interest" description="Disordered" evidence="1">
    <location>
        <begin position="421"/>
        <end position="524"/>
    </location>
</feature>
<feature type="compositionally biased region" description="Low complexity" evidence="1">
    <location>
        <begin position="449"/>
        <end position="486"/>
    </location>
</feature>
<dbReference type="EMBL" id="GL385397">
    <property type="protein sequence ID" value="EJT76029.1"/>
    <property type="molecule type" value="Genomic_DNA"/>
</dbReference>
<dbReference type="EnsemblFungi" id="EJT76029">
    <property type="protein sequence ID" value="EJT76029"/>
    <property type="gene ID" value="GGTG_05953"/>
</dbReference>
<dbReference type="GeneID" id="20346411"/>
<feature type="compositionally biased region" description="Acidic residues" evidence="1">
    <location>
        <begin position="487"/>
        <end position="499"/>
    </location>
</feature>
<feature type="region of interest" description="Disordered" evidence="1">
    <location>
        <begin position="1"/>
        <end position="44"/>
    </location>
</feature>
<reference evidence="3" key="5">
    <citation type="submission" date="2018-04" db="UniProtKB">
        <authorList>
            <consortium name="EnsemblFungi"/>
        </authorList>
    </citation>
    <scope>IDENTIFICATION</scope>
    <source>
        <strain evidence="3">R3-111a-1</strain>
    </source>
</reference>
<accession>J3NXE7</accession>
<dbReference type="eggNOG" id="ENOG502QQ65">
    <property type="taxonomic scope" value="Eukaryota"/>
</dbReference>
<protein>
    <submittedName>
        <fullName evidence="2 3">Uncharacterized protein</fullName>
    </submittedName>
</protein>
<feature type="compositionally biased region" description="Polar residues" evidence="1">
    <location>
        <begin position="245"/>
        <end position="260"/>
    </location>
</feature>
<dbReference type="HOGENOM" id="CLU_405997_0_0_1"/>
<feature type="compositionally biased region" description="Low complexity" evidence="1">
    <location>
        <begin position="274"/>
        <end position="285"/>
    </location>
</feature>
<reference evidence="2" key="2">
    <citation type="submission" date="2010-07" db="EMBL/GenBank/DDBJ databases">
        <authorList>
            <consortium name="The Broad Institute Genome Sequencing Platform"/>
            <consortium name="Broad Institute Genome Sequencing Center for Infectious Disease"/>
            <person name="Ma L.-J."/>
            <person name="Dead R."/>
            <person name="Young S."/>
            <person name="Zeng Q."/>
            <person name="Koehrsen M."/>
            <person name="Alvarado L."/>
            <person name="Berlin A."/>
            <person name="Chapman S.B."/>
            <person name="Chen Z."/>
            <person name="Freedman E."/>
            <person name="Gellesch M."/>
            <person name="Goldberg J."/>
            <person name="Griggs A."/>
            <person name="Gujja S."/>
            <person name="Heilman E.R."/>
            <person name="Heiman D."/>
            <person name="Hepburn T."/>
            <person name="Howarth C."/>
            <person name="Jen D."/>
            <person name="Larson L."/>
            <person name="Mehta T."/>
            <person name="Neiman D."/>
            <person name="Pearson M."/>
            <person name="Roberts A."/>
            <person name="Saif S."/>
            <person name="Shea T."/>
            <person name="Shenoy N."/>
            <person name="Sisk P."/>
            <person name="Stolte C."/>
            <person name="Sykes S."/>
            <person name="Walk T."/>
            <person name="White J."/>
            <person name="Yandava C."/>
            <person name="Haas B."/>
            <person name="Nusbaum C."/>
            <person name="Birren B."/>
        </authorList>
    </citation>
    <scope>NUCLEOTIDE SEQUENCE</scope>
    <source>
        <strain evidence="2">R3-111a-1</strain>
    </source>
</reference>
<name>J3NXE7_GAET3</name>
<reference evidence="4" key="1">
    <citation type="submission" date="2010-07" db="EMBL/GenBank/DDBJ databases">
        <title>The genome sequence of Gaeumannomyces graminis var. tritici strain R3-111a-1.</title>
        <authorList>
            <consortium name="The Broad Institute Genome Sequencing Platform"/>
            <person name="Ma L.-J."/>
            <person name="Dead R."/>
            <person name="Young S."/>
            <person name="Zeng Q."/>
            <person name="Koehrsen M."/>
            <person name="Alvarado L."/>
            <person name="Berlin A."/>
            <person name="Chapman S.B."/>
            <person name="Chen Z."/>
            <person name="Freedman E."/>
            <person name="Gellesch M."/>
            <person name="Goldberg J."/>
            <person name="Griggs A."/>
            <person name="Gujja S."/>
            <person name="Heilman E.R."/>
            <person name="Heiman D."/>
            <person name="Hepburn T."/>
            <person name="Howarth C."/>
            <person name="Jen D."/>
            <person name="Larson L."/>
            <person name="Mehta T."/>
            <person name="Neiman D."/>
            <person name="Pearson M."/>
            <person name="Roberts A."/>
            <person name="Saif S."/>
            <person name="Shea T."/>
            <person name="Shenoy N."/>
            <person name="Sisk P."/>
            <person name="Stolte C."/>
            <person name="Sykes S."/>
            <person name="Walk T."/>
            <person name="White J."/>
            <person name="Yandava C."/>
            <person name="Haas B."/>
            <person name="Nusbaum C."/>
            <person name="Birren B."/>
        </authorList>
    </citation>
    <scope>NUCLEOTIDE SEQUENCE [LARGE SCALE GENOMIC DNA]</scope>
    <source>
        <strain evidence="4">R3-111a-1</strain>
    </source>
</reference>
<evidence type="ECO:0000313" key="3">
    <source>
        <dbReference type="EnsemblFungi" id="EJT76029"/>
    </source>
</evidence>
<sequence length="597" mass="63319">MDATQDGRASSSSSVCSPSSSGFGSGASDDGAIDPRTGIDMQLPRSAPGLGRFAGGCCMMRASFALYSVVPGMSEDRLEDLALHLSGEAPRLVPRYVHHCETIDLMDPGEPLPPEELDELDEEVDAGGDGNGNGGDYFGEAKIFGEATARFAPGAGGWGRGRAGRKERIMSAAMIDPLDESFVDAVVGGLSATYKRAGVPRAPPPPGSGVGSGRRANKMVEFFLGRQQGNDEAAEGPAGAGDGGYQSSSKLSPSPTTAFTASRKLSRSGWNNNGASTSGASRRSSVMSHGSPLEQQQKAPSRPGGSRRQQAGAARQQQQQRRPTSTGMYLTAGAGAACRRATLELVRVPRPPEDDKFWRPPPLVRPATLTPLLGAVGSLRVVLLTHMASEKDPRPSRHGGPDNLAIVPWAFLVVFRDELIDDDDDDYDGNNRGGGRSGMRLPGSRRDPAAVAAATSPPVGSPAPMMEPMAEAAAESPEAAAESPEAGSEESSSDEEAAEQEQPQPQPQQQQQEEEGQQQERPRGPHSLMVVYGDVAGLALGTDRTVPIDCFFFHPKFTQVMLSAVLLGHRSLMDAKVYYDVDGENYDEELCYDLEHW</sequence>
<evidence type="ECO:0000313" key="2">
    <source>
        <dbReference type="EMBL" id="EJT76029.1"/>
    </source>
</evidence>